<evidence type="ECO:0000313" key="3">
    <source>
        <dbReference type="Proteomes" id="UP001215598"/>
    </source>
</evidence>
<feature type="signal peptide" evidence="1">
    <location>
        <begin position="1"/>
        <end position="20"/>
    </location>
</feature>
<sequence length="170" mass="18193">MVALRFVSLFFLSSSFTVLAAHLPTRAAASKGPPAPVFPSLTKWAESALAAVIEATDAASLDAAFDAFLAKNVSLTINDMSISRANYIAKRQAKGFVTTSKIVYRDDMEVPTVANSSQAGMVALFFNVTIGNVIVNSGMNLVIEQEPSLLSSDPTCDARRVFNINQVETE</sequence>
<evidence type="ECO:0000313" key="2">
    <source>
        <dbReference type="EMBL" id="KAJ7743380.1"/>
    </source>
</evidence>
<keyword evidence="3" id="KW-1185">Reference proteome</keyword>
<accession>A0AAD7IK47</accession>
<name>A0AAD7IK47_9AGAR</name>
<protein>
    <submittedName>
        <fullName evidence="2">Uncharacterized protein</fullName>
    </submittedName>
</protein>
<dbReference type="AlphaFoldDB" id="A0AAD7IK47"/>
<dbReference type="Proteomes" id="UP001215598">
    <property type="component" value="Unassembled WGS sequence"/>
</dbReference>
<comment type="caution">
    <text evidence="2">The sequence shown here is derived from an EMBL/GenBank/DDBJ whole genome shotgun (WGS) entry which is preliminary data.</text>
</comment>
<proteinExistence type="predicted"/>
<evidence type="ECO:0000256" key="1">
    <source>
        <dbReference type="SAM" id="SignalP"/>
    </source>
</evidence>
<dbReference type="EMBL" id="JARKIB010000091">
    <property type="protein sequence ID" value="KAJ7743380.1"/>
    <property type="molecule type" value="Genomic_DNA"/>
</dbReference>
<feature type="chain" id="PRO_5041980670" evidence="1">
    <location>
        <begin position="21"/>
        <end position="170"/>
    </location>
</feature>
<organism evidence="2 3">
    <name type="scientific">Mycena metata</name>
    <dbReference type="NCBI Taxonomy" id="1033252"/>
    <lineage>
        <taxon>Eukaryota</taxon>
        <taxon>Fungi</taxon>
        <taxon>Dikarya</taxon>
        <taxon>Basidiomycota</taxon>
        <taxon>Agaricomycotina</taxon>
        <taxon>Agaricomycetes</taxon>
        <taxon>Agaricomycetidae</taxon>
        <taxon>Agaricales</taxon>
        <taxon>Marasmiineae</taxon>
        <taxon>Mycenaceae</taxon>
        <taxon>Mycena</taxon>
    </lineage>
</organism>
<gene>
    <name evidence="2" type="ORF">B0H16DRAFT_1463710</name>
</gene>
<keyword evidence="1" id="KW-0732">Signal</keyword>
<reference evidence="2" key="1">
    <citation type="submission" date="2023-03" db="EMBL/GenBank/DDBJ databases">
        <title>Massive genome expansion in bonnet fungi (Mycena s.s.) driven by repeated elements and novel gene families across ecological guilds.</title>
        <authorList>
            <consortium name="Lawrence Berkeley National Laboratory"/>
            <person name="Harder C.B."/>
            <person name="Miyauchi S."/>
            <person name="Viragh M."/>
            <person name="Kuo A."/>
            <person name="Thoen E."/>
            <person name="Andreopoulos B."/>
            <person name="Lu D."/>
            <person name="Skrede I."/>
            <person name="Drula E."/>
            <person name="Henrissat B."/>
            <person name="Morin E."/>
            <person name="Kohler A."/>
            <person name="Barry K."/>
            <person name="LaButti K."/>
            <person name="Morin E."/>
            <person name="Salamov A."/>
            <person name="Lipzen A."/>
            <person name="Mereny Z."/>
            <person name="Hegedus B."/>
            <person name="Baldrian P."/>
            <person name="Stursova M."/>
            <person name="Weitz H."/>
            <person name="Taylor A."/>
            <person name="Grigoriev I.V."/>
            <person name="Nagy L.G."/>
            <person name="Martin F."/>
            <person name="Kauserud H."/>
        </authorList>
    </citation>
    <scope>NUCLEOTIDE SEQUENCE</scope>
    <source>
        <strain evidence="2">CBHHK182m</strain>
    </source>
</reference>